<keyword evidence="1" id="KW-0079">Bacteriocin immunity</keyword>
<dbReference type="AlphaFoldDB" id="A0A2Z5TZ43"/>
<dbReference type="InterPro" id="IPR015046">
    <property type="entry name" value="LciA_Immunity-like"/>
</dbReference>
<accession>A0A2Z5TZ43</accession>
<protein>
    <submittedName>
        <fullName evidence="2">Bacteriocin immunity protein</fullName>
    </submittedName>
</protein>
<dbReference type="GeneID" id="52229469"/>
<dbReference type="Pfam" id="PF08951">
    <property type="entry name" value="EntA_Immun"/>
    <property type="match status" value="1"/>
</dbReference>
<dbReference type="SUPFAM" id="SSF109797">
    <property type="entry name" value="Bacteriocin immunity protein-like"/>
    <property type="match status" value="1"/>
</dbReference>
<dbReference type="InterPro" id="IPR023130">
    <property type="entry name" value="Ta0600-like_sf"/>
</dbReference>
<dbReference type="Proteomes" id="UP000269331">
    <property type="component" value="Chromosome"/>
</dbReference>
<dbReference type="GO" id="GO:0030153">
    <property type="term" value="P:bacteriocin immunity"/>
    <property type="evidence" value="ECO:0007669"/>
    <property type="project" value="UniProtKB-KW"/>
</dbReference>
<dbReference type="EMBL" id="AP018400">
    <property type="protein sequence ID" value="BBA92521.1"/>
    <property type="molecule type" value="Genomic_DNA"/>
</dbReference>
<sequence>MKKELIEKLEQLCEDESVVQVPDLISLFQTKLKDIQFLTTKYQLLKFSAELSQAISLYLMTHHYQAPKSVIDFGVWIARTSSEYRGQLSFWQMLALSLSGMIK</sequence>
<dbReference type="Gene3D" id="1.20.1440.50">
    <property type="entry name" value="Ta0600-like"/>
    <property type="match status" value="1"/>
</dbReference>
<organism evidence="2 3">
    <name type="scientific">Streptococcus ruminantium</name>
    <dbReference type="NCBI Taxonomy" id="1917441"/>
    <lineage>
        <taxon>Bacteria</taxon>
        <taxon>Bacillati</taxon>
        <taxon>Bacillota</taxon>
        <taxon>Bacilli</taxon>
        <taxon>Lactobacillales</taxon>
        <taxon>Streptococcaceae</taxon>
        <taxon>Streptococcus</taxon>
    </lineage>
</organism>
<dbReference type="KEGG" id="srq:SR187_4565"/>
<gene>
    <name evidence="2" type="ORF">SR187_4565</name>
</gene>
<proteinExistence type="predicted"/>
<dbReference type="RefSeq" id="WP_162496986.1">
    <property type="nucleotide sequence ID" value="NZ_AP018400.1"/>
</dbReference>
<reference evidence="2 3" key="1">
    <citation type="journal article" date="2018" name="Genome Biol. Evol.">
        <title>Complete Genome Sequence of Streptococcus ruminantium sp. nov. GUT-187T (=DSM 104980T =JCM 31869T), the Type Strain of S. ruminantium, and Comparison with Genome Sequences of Streptococcus suis Strains.</title>
        <authorList>
            <person name="Tohya M."/>
            <person name="Sekizaki T."/>
            <person name="Miyoshi-Akiyama T."/>
        </authorList>
    </citation>
    <scope>NUCLEOTIDE SEQUENCE [LARGE SCALE GENOMIC DNA]</scope>
    <source>
        <strain evidence="2 3">GUT187T</strain>
    </source>
</reference>
<name>A0A2Z5TZ43_9STRE</name>
<evidence type="ECO:0000313" key="2">
    <source>
        <dbReference type="EMBL" id="BBA92521.1"/>
    </source>
</evidence>
<evidence type="ECO:0000313" key="3">
    <source>
        <dbReference type="Proteomes" id="UP000269331"/>
    </source>
</evidence>
<evidence type="ECO:0000256" key="1">
    <source>
        <dbReference type="ARBA" id="ARBA00023025"/>
    </source>
</evidence>